<keyword evidence="3" id="KW-1185">Reference proteome</keyword>
<feature type="compositionally biased region" description="Acidic residues" evidence="1">
    <location>
        <begin position="295"/>
        <end position="306"/>
    </location>
</feature>
<proteinExistence type="predicted"/>
<comment type="caution">
    <text evidence="2">The sequence shown here is derived from an EMBL/GenBank/DDBJ whole genome shotgun (WGS) entry which is preliminary data.</text>
</comment>
<dbReference type="AlphaFoldDB" id="A0AAD2FTD4"/>
<evidence type="ECO:0000313" key="3">
    <source>
        <dbReference type="Proteomes" id="UP001295423"/>
    </source>
</evidence>
<organism evidence="2 3">
    <name type="scientific">Cylindrotheca closterium</name>
    <dbReference type="NCBI Taxonomy" id="2856"/>
    <lineage>
        <taxon>Eukaryota</taxon>
        <taxon>Sar</taxon>
        <taxon>Stramenopiles</taxon>
        <taxon>Ochrophyta</taxon>
        <taxon>Bacillariophyta</taxon>
        <taxon>Bacillariophyceae</taxon>
        <taxon>Bacillariophycidae</taxon>
        <taxon>Bacillariales</taxon>
        <taxon>Bacillariaceae</taxon>
        <taxon>Cylindrotheca</taxon>
    </lineage>
</organism>
<feature type="region of interest" description="Disordered" evidence="1">
    <location>
        <begin position="295"/>
        <end position="327"/>
    </location>
</feature>
<feature type="compositionally biased region" description="Basic residues" evidence="1">
    <location>
        <begin position="10"/>
        <end position="27"/>
    </location>
</feature>
<gene>
    <name evidence="2" type="ORF">CYCCA115_LOCUS13610</name>
</gene>
<evidence type="ECO:0000313" key="2">
    <source>
        <dbReference type="EMBL" id="CAJ1952552.1"/>
    </source>
</evidence>
<dbReference type="Proteomes" id="UP001295423">
    <property type="component" value="Unassembled WGS sequence"/>
</dbReference>
<feature type="compositionally biased region" description="Low complexity" evidence="1">
    <location>
        <begin position="28"/>
        <end position="46"/>
    </location>
</feature>
<reference evidence="2" key="1">
    <citation type="submission" date="2023-08" db="EMBL/GenBank/DDBJ databases">
        <authorList>
            <person name="Audoor S."/>
            <person name="Bilcke G."/>
        </authorList>
    </citation>
    <scope>NUCLEOTIDE SEQUENCE</scope>
</reference>
<feature type="region of interest" description="Disordered" evidence="1">
    <location>
        <begin position="1"/>
        <end position="48"/>
    </location>
</feature>
<dbReference type="EMBL" id="CAKOGP040001803">
    <property type="protein sequence ID" value="CAJ1952552.1"/>
    <property type="molecule type" value="Genomic_DNA"/>
</dbReference>
<accession>A0AAD2FTD4</accession>
<protein>
    <submittedName>
        <fullName evidence="2">Uncharacterized protein</fullName>
    </submittedName>
</protein>
<evidence type="ECO:0000256" key="1">
    <source>
        <dbReference type="SAM" id="MobiDB-lite"/>
    </source>
</evidence>
<name>A0AAD2FTD4_9STRA</name>
<feature type="region of interest" description="Disordered" evidence="1">
    <location>
        <begin position="743"/>
        <end position="768"/>
    </location>
</feature>
<sequence>MTLIYEPRRTSKGRRIVKRSRPRRRRNNSPSSSRKTKANKAPTKTNQEQLVGEDLLDFCNQLEATVPKLPKSTDGHKSQKTSSKRPCASNINVAQSGNRRRPTALAVDTRFMEVLRDNDLSSNIIQNVQSLLQMTAHRGVAPSVLSISELQQTQKGVSSIRVHSSSPSNADLKPLYIPTQSLQATGPENHETVNNDGMVFHLPKLLSAKASWKLFGDYVVSAMQSPIFQESPPCHNLTLLTNDVSFLSHTGTANHADGLNAFWERCKPFFLEHRLNSIEIVVLWTNAQIINTNDDEFSDNVTTEDDAEKRSDGERETEEEQVNAPPPRQTVVAECIASLNQQLREKEEAEFRANRSNIQFDVTQHIPSIEMSVFTVENSILGMMSMLRKWSRDEVPGPQRLPLNLPDTSDTSIHKALVLDGTYKTIPFALDSSLMVGLQNDLKLLAQSKLEVTKMVPIESIDASLLYGVPIRVRSGLQADMESHQAMVQMVQTLFHHLSQKEQALIITSSLPSATNTGGLFQSSHQHIFVLMAEEIPLLLRSTIPPSTGILMRLATSDHFIEEAGAFDVVSTIDANAKNPFFESMEQILGSIAYSDSNVGYNPVYTSAFQARHRPIEHQSEEDSSVPSETRNENIEVNLEDKWNDNSGVGSSEAALNAAQVVTATLGTRASLSSQKKQKRVSSKQCESELEELDTSGLQRRREMKSIPCTVDRNLFSRTGTGKPTVNDELEWTDDEGVTSLRLGELSSDSDDSDDIKESSVAVFEYSD</sequence>
<feature type="region of interest" description="Disordered" evidence="1">
    <location>
        <begin position="67"/>
        <end position="89"/>
    </location>
</feature>